<proteinExistence type="predicted"/>
<dbReference type="Proteomes" id="UP001341840">
    <property type="component" value="Unassembled WGS sequence"/>
</dbReference>
<organism evidence="1 2">
    <name type="scientific">Stylosanthes scabra</name>
    <dbReference type="NCBI Taxonomy" id="79078"/>
    <lineage>
        <taxon>Eukaryota</taxon>
        <taxon>Viridiplantae</taxon>
        <taxon>Streptophyta</taxon>
        <taxon>Embryophyta</taxon>
        <taxon>Tracheophyta</taxon>
        <taxon>Spermatophyta</taxon>
        <taxon>Magnoliopsida</taxon>
        <taxon>eudicotyledons</taxon>
        <taxon>Gunneridae</taxon>
        <taxon>Pentapetalae</taxon>
        <taxon>rosids</taxon>
        <taxon>fabids</taxon>
        <taxon>Fabales</taxon>
        <taxon>Fabaceae</taxon>
        <taxon>Papilionoideae</taxon>
        <taxon>50 kb inversion clade</taxon>
        <taxon>dalbergioids sensu lato</taxon>
        <taxon>Dalbergieae</taxon>
        <taxon>Pterocarpus clade</taxon>
        <taxon>Stylosanthes</taxon>
    </lineage>
</organism>
<evidence type="ECO:0000313" key="2">
    <source>
        <dbReference type="Proteomes" id="UP001341840"/>
    </source>
</evidence>
<keyword evidence="2" id="KW-1185">Reference proteome</keyword>
<name>A0ABU6QGX2_9FABA</name>
<comment type="caution">
    <text evidence="1">The sequence shown here is derived from an EMBL/GenBank/DDBJ whole genome shotgun (WGS) entry which is preliminary data.</text>
</comment>
<sequence length="84" mass="9661">MRTHLVQQWPSRFCCDPFVPFALSGHFLSELRLLYSETLKAHTSRHRAERETVQNIIGAQGPIHLNKAISNKAHRDRNQIISGK</sequence>
<reference evidence="1 2" key="1">
    <citation type="journal article" date="2023" name="Plants (Basel)">
        <title>Bridging the Gap: Combining Genomics and Transcriptomics Approaches to Understand Stylosanthes scabra, an Orphan Legume from the Brazilian Caatinga.</title>
        <authorList>
            <person name="Ferreira-Neto J.R.C."/>
            <person name="da Silva M.D."/>
            <person name="Binneck E."/>
            <person name="de Melo N.F."/>
            <person name="da Silva R.H."/>
            <person name="de Melo A.L.T.M."/>
            <person name="Pandolfi V."/>
            <person name="Bustamante F.O."/>
            <person name="Brasileiro-Vidal A.C."/>
            <person name="Benko-Iseppon A.M."/>
        </authorList>
    </citation>
    <scope>NUCLEOTIDE SEQUENCE [LARGE SCALE GENOMIC DNA]</scope>
    <source>
        <tissue evidence="1">Leaves</tissue>
    </source>
</reference>
<protein>
    <submittedName>
        <fullName evidence="1">Uncharacterized protein</fullName>
    </submittedName>
</protein>
<dbReference type="EMBL" id="JASCZI010000343">
    <property type="protein sequence ID" value="MED6111196.1"/>
    <property type="molecule type" value="Genomic_DNA"/>
</dbReference>
<accession>A0ABU6QGX2</accession>
<evidence type="ECO:0000313" key="1">
    <source>
        <dbReference type="EMBL" id="MED6111196.1"/>
    </source>
</evidence>
<gene>
    <name evidence="1" type="ORF">PIB30_050170</name>
</gene>